<comment type="caution">
    <text evidence="18">The sequence shown here is derived from an EMBL/GenBank/DDBJ whole genome shotgun (WGS) entry which is preliminary data.</text>
</comment>
<dbReference type="PROSITE" id="PS50172">
    <property type="entry name" value="BRCT"/>
    <property type="match status" value="1"/>
</dbReference>
<comment type="catalytic activity">
    <reaction evidence="12 14">
        <text>O-phospho-L-threonyl-[protein] + H2O = L-threonyl-[protein] + phosphate</text>
        <dbReference type="Rhea" id="RHEA:47004"/>
        <dbReference type="Rhea" id="RHEA-COMP:11060"/>
        <dbReference type="Rhea" id="RHEA-COMP:11605"/>
        <dbReference type="ChEBI" id="CHEBI:15377"/>
        <dbReference type="ChEBI" id="CHEBI:30013"/>
        <dbReference type="ChEBI" id="CHEBI:43474"/>
        <dbReference type="ChEBI" id="CHEBI:61977"/>
        <dbReference type="EC" id="3.1.3.16"/>
    </reaction>
</comment>
<evidence type="ECO:0000313" key="19">
    <source>
        <dbReference type="Proteomes" id="UP000825729"/>
    </source>
</evidence>
<evidence type="ECO:0000256" key="13">
    <source>
        <dbReference type="ARBA" id="ARBA00063107"/>
    </source>
</evidence>
<dbReference type="PROSITE" id="PS50969">
    <property type="entry name" value="FCP1"/>
    <property type="match status" value="1"/>
</dbReference>
<name>A0AAV7DSE2_ARIFI</name>
<dbReference type="SMART" id="SM00292">
    <property type="entry name" value="BRCT"/>
    <property type="match status" value="1"/>
</dbReference>
<accession>A0AAV7DSE2</accession>
<dbReference type="Gene3D" id="3.40.50.10190">
    <property type="entry name" value="BRCT domain"/>
    <property type="match status" value="1"/>
</dbReference>
<evidence type="ECO:0000259" key="16">
    <source>
        <dbReference type="PROSITE" id="PS50172"/>
    </source>
</evidence>
<keyword evidence="9" id="KW-0804">Transcription</keyword>
<comment type="catalytic activity">
    <reaction evidence="11 14">
        <text>O-phospho-L-seryl-[protein] + H2O = L-seryl-[protein] + phosphate</text>
        <dbReference type="Rhea" id="RHEA:20629"/>
        <dbReference type="Rhea" id="RHEA-COMP:9863"/>
        <dbReference type="Rhea" id="RHEA-COMP:11604"/>
        <dbReference type="ChEBI" id="CHEBI:15377"/>
        <dbReference type="ChEBI" id="CHEBI:29999"/>
        <dbReference type="ChEBI" id="CHEBI:43474"/>
        <dbReference type="ChEBI" id="CHEBI:83421"/>
        <dbReference type="EC" id="3.1.3.16"/>
    </reaction>
</comment>
<organism evidence="18 19">
    <name type="scientific">Aristolochia fimbriata</name>
    <name type="common">White veined hardy Dutchman's pipe vine</name>
    <dbReference type="NCBI Taxonomy" id="158543"/>
    <lineage>
        <taxon>Eukaryota</taxon>
        <taxon>Viridiplantae</taxon>
        <taxon>Streptophyta</taxon>
        <taxon>Embryophyta</taxon>
        <taxon>Tracheophyta</taxon>
        <taxon>Spermatophyta</taxon>
        <taxon>Magnoliopsida</taxon>
        <taxon>Magnoliidae</taxon>
        <taxon>Piperales</taxon>
        <taxon>Aristolochiaceae</taxon>
        <taxon>Aristolochia</taxon>
    </lineage>
</organism>
<keyword evidence="6 14" id="KW-0378">Hydrolase</keyword>
<dbReference type="SMART" id="SM00577">
    <property type="entry name" value="CPDc"/>
    <property type="match status" value="1"/>
</dbReference>
<protein>
    <recommendedName>
        <fullName evidence="14">RNA polymerase II C-terminal domain phosphatase-like</fullName>
        <ecNumber evidence="14">3.1.3.16</ecNumber>
    </recommendedName>
</protein>
<dbReference type="EMBL" id="JAINDJ010000008">
    <property type="protein sequence ID" value="KAG9438924.1"/>
    <property type="molecule type" value="Genomic_DNA"/>
</dbReference>
<evidence type="ECO:0000256" key="14">
    <source>
        <dbReference type="RuleBase" id="RU366066"/>
    </source>
</evidence>
<evidence type="ECO:0000256" key="3">
    <source>
        <dbReference type="ARBA" id="ARBA00004123"/>
    </source>
</evidence>
<comment type="cofactor">
    <cofactor evidence="1">
        <name>Mn(2+)</name>
        <dbReference type="ChEBI" id="CHEBI:29035"/>
    </cofactor>
</comment>
<dbReference type="SUPFAM" id="SSF52113">
    <property type="entry name" value="BRCT domain"/>
    <property type="match status" value="1"/>
</dbReference>
<evidence type="ECO:0000256" key="2">
    <source>
        <dbReference type="ARBA" id="ARBA00001946"/>
    </source>
</evidence>
<dbReference type="InterPro" id="IPR036412">
    <property type="entry name" value="HAD-like_sf"/>
</dbReference>
<comment type="function">
    <text evidence="14">This promotes the activity of RNA polymerase II.</text>
</comment>
<dbReference type="EC" id="3.1.3.16" evidence="14"/>
<gene>
    <name evidence="18" type="ORF">H6P81_019089</name>
</gene>
<dbReference type="Pfam" id="PF12738">
    <property type="entry name" value="PTCB-BRCT"/>
    <property type="match status" value="1"/>
</dbReference>
<feature type="region of interest" description="Disordered" evidence="15">
    <location>
        <begin position="22"/>
        <end position="52"/>
    </location>
</feature>
<comment type="subcellular location">
    <subcellularLocation>
        <location evidence="3 14">Nucleus</location>
    </subcellularLocation>
</comment>
<comment type="cofactor">
    <cofactor evidence="2">
        <name>Mg(2+)</name>
        <dbReference type="ChEBI" id="CHEBI:18420"/>
    </cofactor>
</comment>
<evidence type="ECO:0000256" key="6">
    <source>
        <dbReference type="ARBA" id="ARBA00022801"/>
    </source>
</evidence>
<evidence type="ECO:0000313" key="18">
    <source>
        <dbReference type="EMBL" id="KAG9438924.1"/>
    </source>
</evidence>
<feature type="domain" description="BRCT" evidence="16">
    <location>
        <begin position="356"/>
        <end position="448"/>
    </location>
</feature>
<dbReference type="InterPro" id="IPR023214">
    <property type="entry name" value="HAD_sf"/>
</dbReference>
<dbReference type="InterPro" id="IPR001357">
    <property type="entry name" value="BRCT_dom"/>
</dbReference>
<dbReference type="SUPFAM" id="SSF56784">
    <property type="entry name" value="HAD-like"/>
    <property type="match status" value="1"/>
</dbReference>
<dbReference type="GO" id="GO:0008420">
    <property type="term" value="F:RNA polymerase II CTD heptapeptide repeat phosphatase activity"/>
    <property type="evidence" value="ECO:0007669"/>
    <property type="project" value="UniProtKB-UniRule"/>
</dbReference>
<proteinExistence type="predicted"/>
<keyword evidence="19" id="KW-1185">Reference proteome</keyword>
<keyword evidence="8" id="KW-0805">Transcription regulation</keyword>
<dbReference type="InterPro" id="IPR036420">
    <property type="entry name" value="BRCT_dom_sf"/>
</dbReference>
<feature type="compositionally biased region" description="Acidic residues" evidence="15">
    <location>
        <begin position="31"/>
        <end position="52"/>
    </location>
</feature>
<dbReference type="GO" id="GO:0009651">
    <property type="term" value="P:response to salt stress"/>
    <property type="evidence" value="ECO:0007669"/>
    <property type="project" value="UniProtKB-ARBA"/>
</dbReference>
<dbReference type="GO" id="GO:0003723">
    <property type="term" value="F:RNA binding"/>
    <property type="evidence" value="ECO:0007669"/>
    <property type="project" value="UniProtKB-KW"/>
</dbReference>
<dbReference type="AlphaFoldDB" id="A0AAV7DSE2"/>
<reference evidence="18 19" key="1">
    <citation type="submission" date="2021-07" db="EMBL/GenBank/DDBJ databases">
        <title>The Aristolochia fimbriata genome: insights into angiosperm evolution, floral development and chemical biosynthesis.</title>
        <authorList>
            <person name="Jiao Y."/>
        </authorList>
    </citation>
    <scope>NUCLEOTIDE SEQUENCE [LARGE SCALE GENOMIC DNA]</scope>
    <source>
        <strain evidence="18">IBCAS-2021</strain>
        <tissue evidence="18">Leaf</tissue>
    </source>
</reference>
<dbReference type="NCBIfam" id="TIGR02250">
    <property type="entry name" value="FCP1_euk"/>
    <property type="match status" value="1"/>
</dbReference>
<dbReference type="InterPro" id="IPR011947">
    <property type="entry name" value="FCP1_euk"/>
</dbReference>
<dbReference type="GO" id="GO:0046872">
    <property type="term" value="F:metal ion binding"/>
    <property type="evidence" value="ECO:0007669"/>
    <property type="project" value="UniProtKB-KW"/>
</dbReference>
<dbReference type="FunFam" id="3.40.50.10190:FF:000014">
    <property type="entry name" value="RNA polymerase II C-terminal domain phosphatase-like 3"/>
    <property type="match status" value="1"/>
</dbReference>
<dbReference type="CDD" id="cd17729">
    <property type="entry name" value="BRCT_CTDP1"/>
    <property type="match status" value="1"/>
</dbReference>
<evidence type="ECO:0000259" key="17">
    <source>
        <dbReference type="PROSITE" id="PS50969"/>
    </source>
</evidence>
<dbReference type="CDD" id="cd07521">
    <property type="entry name" value="HAD_FCP1-like"/>
    <property type="match status" value="1"/>
</dbReference>
<evidence type="ECO:0000256" key="4">
    <source>
        <dbReference type="ARBA" id="ARBA00022491"/>
    </source>
</evidence>
<dbReference type="GO" id="GO:0005634">
    <property type="term" value="C:nucleus"/>
    <property type="evidence" value="ECO:0007669"/>
    <property type="project" value="UniProtKB-SubCell"/>
</dbReference>
<dbReference type="Pfam" id="PF03031">
    <property type="entry name" value="NIF"/>
    <property type="match status" value="1"/>
</dbReference>
<dbReference type="InterPro" id="IPR039189">
    <property type="entry name" value="Fcp1"/>
</dbReference>
<keyword evidence="10 14" id="KW-0539">Nucleus</keyword>
<dbReference type="Proteomes" id="UP000825729">
    <property type="component" value="Unassembled WGS sequence"/>
</dbReference>
<evidence type="ECO:0000256" key="1">
    <source>
        <dbReference type="ARBA" id="ARBA00001936"/>
    </source>
</evidence>
<evidence type="ECO:0000256" key="5">
    <source>
        <dbReference type="ARBA" id="ARBA00022723"/>
    </source>
</evidence>
<keyword evidence="4" id="KW-0678">Repressor</keyword>
<dbReference type="Gene3D" id="3.40.50.1000">
    <property type="entry name" value="HAD superfamily/HAD-like"/>
    <property type="match status" value="1"/>
</dbReference>
<feature type="domain" description="FCP1 homology" evidence="17">
    <location>
        <begin position="144"/>
        <end position="310"/>
    </location>
</feature>
<evidence type="ECO:0000256" key="9">
    <source>
        <dbReference type="ARBA" id="ARBA00023163"/>
    </source>
</evidence>
<dbReference type="PANTHER" id="PTHR23081">
    <property type="entry name" value="RNA POLYMERASE II CTD PHOSPHATASE"/>
    <property type="match status" value="1"/>
</dbReference>
<evidence type="ECO:0000256" key="12">
    <source>
        <dbReference type="ARBA" id="ARBA00048336"/>
    </source>
</evidence>
<dbReference type="PANTHER" id="PTHR23081:SF36">
    <property type="entry name" value="RNA POLYMERASE II SUBUNIT A C-TERMINAL DOMAIN PHOSPHATASE"/>
    <property type="match status" value="1"/>
</dbReference>
<evidence type="ECO:0000256" key="8">
    <source>
        <dbReference type="ARBA" id="ARBA00023015"/>
    </source>
</evidence>
<evidence type="ECO:0000256" key="15">
    <source>
        <dbReference type="SAM" id="MobiDB-lite"/>
    </source>
</evidence>
<dbReference type="InterPro" id="IPR004274">
    <property type="entry name" value="FCP1_dom"/>
</dbReference>
<evidence type="ECO:0000256" key="10">
    <source>
        <dbReference type="ARBA" id="ARBA00023242"/>
    </source>
</evidence>
<keyword evidence="5" id="KW-0479">Metal-binding</keyword>
<evidence type="ECO:0000256" key="11">
    <source>
        <dbReference type="ARBA" id="ARBA00047761"/>
    </source>
</evidence>
<sequence length="455" mass="51573">MSLAADSPLSSSSDDFAAILDAELASTSSEESPELGEDALDAADAVDDDDDVEQDRFKRRKIAELEAFVEPKQSLLELKKQDTLKASVTKEMCSHPGIFGGMCMKCGKVIDDESGVPFRYIHKELRLANEEIARLRVKDLTTLLRERKLRLVLDLDHTLLNSTRLMDISSGEEHLKQGDLRLGLHRLENMHMLTKLRPFVHTFLKEASELFELYVYTMAEHSYAKEIAKLLDPVGMYFGDSRVISQSDCTQRHQKGLDVVLGAENAMVILDDTEMVWQKHKENLILMDRYHYFASSFRQFGLVGPSLSELKQDESEADGALATVLKVLKKVHQMFFDPDQDTDIASRDVRLALKSIRGEILKGCTLVFSHVFPTEFPAESHPVWKMAEQMGAVCCTEVDPSVTHVVSLHPGTEKARWAVQNGKFLVHRRWVEAANYLWKRQPEEEFVVVHPSKNQ</sequence>
<dbReference type="FunFam" id="3.40.50.1000:FF:000125">
    <property type="entry name" value="RNA polymerase II C-terminal domain phosphatase-like 4"/>
    <property type="match status" value="1"/>
</dbReference>
<evidence type="ECO:0000256" key="7">
    <source>
        <dbReference type="ARBA" id="ARBA00022884"/>
    </source>
</evidence>
<comment type="subunit">
    <text evidence="13">Interacts with RAP74.</text>
</comment>
<keyword evidence="7" id="KW-0694">RNA-binding</keyword>